<dbReference type="EMBL" id="JANDWU010000005">
    <property type="protein sequence ID" value="MCP9548691.1"/>
    <property type="molecule type" value="Genomic_DNA"/>
</dbReference>
<comment type="caution">
    <text evidence="2">The sequence shown here is derived from an EMBL/GenBank/DDBJ whole genome shotgun (WGS) entry which is preliminary data.</text>
</comment>
<feature type="region of interest" description="Disordered" evidence="1">
    <location>
        <begin position="51"/>
        <end position="96"/>
    </location>
</feature>
<dbReference type="AlphaFoldDB" id="A0AAW5IAV0"/>
<reference evidence="2" key="1">
    <citation type="submission" date="2022-07" db="EMBL/GenBank/DDBJ databases">
        <title>Prevotella copri.</title>
        <authorList>
            <person name="Yang C."/>
        </authorList>
    </citation>
    <scope>NUCLEOTIDE SEQUENCE</scope>
    <source>
        <strain evidence="2">HF1805</strain>
    </source>
</reference>
<proteinExistence type="predicted"/>
<dbReference type="RefSeq" id="WP_254970209.1">
    <property type="nucleotide sequence ID" value="NZ_JANDWU010000005.1"/>
</dbReference>
<evidence type="ECO:0000313" key="2">
    <source>
        <dbReference type="EMBL" id="MCP9548691.1"/>
    </source>
</evidence>
<name>A0AAW5IAV0_9BACT</name>
<gene>
    <name evidence="2" type="ORF">NNC68_04250</name>
</gene>
<accession>A0AAW5IAV0</accession>
<evidence type="ECO:0000313" key="3">
    <source>
        <dbReference type="Proteomes" id="UP001205506"/>
    </source>
</evidence>
<organism evidence="2 3">
    <name type="scientific">Segatella copri</name>
    <dbReference type="NCBI Taxonomy" id="165179"/>
    <lineage>
        <taxon>Bacteria</taxon>
        <taxon>Pseudomonadati</taxon>
        <taxon>Bacteroidota</taxon>
        <taxon>Bacteroidia</taxon>
        <taxon>Bacteroidales</taxon>
        <taxon>Prevotellaceae</taxon>
        <taxon>Segatella</taxon>
    </lineage>
</organism>
<dbReference type="Proteomes" id="UP001205506">
    <property type="component" value="Unassembled WGS sequence"/>
</dbReference>
<feature type="compositionally biased region" description="Basic and acidic residues" evidence="1">
    <location>
        <begin position="51"/>
        <end position="76"/>
    </location>
</feature>
<sequence>MIHKITFLLQHKKNASSYRFSKQLKNLQSNLLIGGFISIIYSSFASSLRAEGPKAPEARPERAKAQKQHALKEQKQHALKTQKFPETARPVLPHTP</sequence>
<evidence type="ECO:0000256" key="1">
    <source>
        <dbReference type="SAM" id="MobiDB-lite"/>
    </source>
</evidence>
<protein>
    <submittedName>
        <fullName evidence="2">Uncharacterized protein</fullName>
    </submittedName>
</protein>